<evidence type="ECO:0000256" key="2">
    <source>
        <dbReference type="ARBA" id="ARBA00022679"/>
    </source>
</evidence>
<sequence>NIANAGLESGVEVNLDPALHTLKEVGKQGKENFDMVFIDAHKVKGLNYVKWALAFSHVGTVIVV</sequence>
<dbReference type="PROSITE" id="PS51682">
    <property type="entry name" value="SAM_OMT_I"/>
    <property type="match status" value="1"/>
</dbReference>
<keyword evidence="1" id="KW-0489">Methyltransferase</keyword>
<keyword evidence="6" id="KW-1185">Reference proteome</keyword>
<protein>
    <submittedName>
        <fullName evidence="5">Uncharacterized protein</fullName>
    </submittedName>
</protein>
<comment type="similarity">
    <text evidence="4">Belongs to the class I-like SAM-binding methyltransferase superfamily. Cation-dependent O-methyltransferase family.</text>
</comment>
<evidence type="ECO:0000256" key="4">
    <source>
        <dbReference type="ARBA" id="ARBA00023453"/>
    </source>
</evidence>
<dbReference type="Gene3D" id="3.40.50.150">
    <property type="entry name" value="Vaccinia Virus protein VP39"/>
    <property type="match status" value="1"/>
</dbReference>
<evidence type="ECO:0000256" key="3">
    <source>
        <dbReference type="ARBA" id="ARBA00022691"/>
    </source>
</evidence>
<dbReference type="GO" id="GO:0032259">
    <property type="term" value="P:methylation"/>
    <property type="evidence" value="ECO:0007669"/>
    <property type="project" value="UniProtKB-KW"/>
</dbReference>
<organism evidence="5 6">
    <name type="scientific">Amylocarpus encephaloides</name>
    <dbReference type="NCBI Taxonomy" id="45428"/>
    <lineage>
        <taxon>Eukaryota</taxon>
        <taxon>Fungi</taxon>
        <taxon>Dikarya</taxon>
        <taxon>Ascomycota</taxon>
        <taxon>Pezizomycotina</taxon>
        <taxon>Leotiomycetes</taxon>
        <taxon>Helotiales</taxon>
        <taxon>Helotiales incertae sedis</taxon>
        <taxon>Amylocarpus</taxon>
    </lineage>
</organism>
<dbReference type="GO" id="GO:0008171">
    <property type="term" value="F:O-methyltransferase activity"/>
    <property type="evidence" value="ECO:0007669"/>
    <property type="project" value="InterPro"/>
</dbReference>
<evidence type="ECO:0000313" key="5">
    <source>
        <dbReference type="EMBL" id="KAG9239075.1"/>
    </source>
</evidence>
<dbReference type="AlphaFoldDB" id="A0A9P7YTR8"/>
<evidence type="ECO:0000313" key="6">
    <source>
        <dbReference type="Proteomes" id="UP000824998"/>
    </source>
</evidence>
<dbReference type="InterPro" id="IPR002935">
    <property type="entry name" value="SAM_O-MeTrfase"/>
</dbReference>
<accession>A0A9P7YTR8</accession>
<feature type="non-terminal residue" evidence="5">
    <location>
        <position position="64"/>
    </location>
</feature>
<keyword evidence="3" id="KW-0949">S-adenosyl-L-methionine</keyword>
<comment type="caution">
    <text evidence="5">The sequence shown here is derived from an EMBL/GenBank/DDBJ whole genome shotgun (WGS) entry which is preliminary data.</text>
</comment>
<dbReference type="Pfam" id="PF01596">
    <property type="entry name" value="Methyltransf_3"/>
    <property type="match status" value="1"/>
</dbReference>
<dbReference type="EMBL" id="MU251362">
    <property type="protein sequence ID" value="KAG9239075.1"/>
    <property type="molecule type" value="Genomic_DNA"/>
</dbReference>
<dbReference type="Proteomes" id="UP000824998">
    <property type="component" value="Unassembled WGS sequence"/>
</dbReference>
<evidence type="ECO:0000256" key="1">
    <source>
        <dbReference type="ARBA" id="ARBA00022603"/>
    </source>
</evidence>
<proteinExistence type="inferred from homology"/>
<feature type="non-terminal residue" evidence="5">
    <location>
        <position position="1"/>
    </location>
</feature>
<dbReference type="InterPro" id="IPR029063">
    <property type="entry name" value="SAM-dependent_MTases_sf"/>
</dbReference>
<reference evidence="5" key="1">
    <citation type="journal article" date="2021" name="IMA Fungus">
        <title>Genomic characterization of three marine fungi, including Emericellopsis atlantica sp. nov. with signatures of a generalist lifestyle and marine biomass degradation.</title>
        <authorList>
            <person name="Hagestad O.C."/>
            <person name="Hou L."/>
            <person name="Andersen J.H."/>
            <person name="Hansen E.H."/>
            <person name="Altermark B."/>
            <person name="Li C."/>
            <person name="Kuhnert E."/>
            <person name="Cox R.J."/>
            <person name="Crous P.W."/>
            <person name="Spatafora J.W."/>
            <person name="Lail K."/>
            <person name="Amirebrahimi M."/>
            <person name="Lipzen A."/>
            <person name="Pangilinan J."/>
            <person name="Andreopoulos W."/>
            <person name="Hayes R.D."/>
            <person name="Ng V."/>
            <person name="Grigoriev I.V."/>
            <person name="Jackson S.A."/>
            <person name="Sutton T.D.S."/>
            <person name="Dobson A.D.W."/>
            <person name="Rama T."/>
        </authorList>
    </citation>
    <scope>NUCLEOTIDE SEQUENCE</scope>
    <source>
        <strain evidence="5">TRa018bII</strain>
    </source>
</reference>
<keyword evidence="2" id="KW-0808">Transferase</keyword>
<gene>
    <name evidence="5" type="ORF">BJ875DRAFT_340217</name>
</gene>
<name>A0A9P7YTR8_9HELO</name>